<dbReference type="AlphaFoldDB" id="A0A916UG08"/>
<name>A0A916UG08_9BURK</name>
<reference evidence="1" key="1">
    <citation type="journal article" date="2014" name="Int. J. Syst. Evol. Microbiol.">
        <title>Complete genome sequence of Corynebacterium casei LMG S-19264T (=DSM 44701T), isolated from a smear-ripened cheese.</title>
        <authorList>
            <consortium name="US DOE Joint Genome Institute (JGI-PGF)"/>
            <person name="Walter F."/>
            <person name="Albersmeier A."/>
            <person name="Kalinowski J."/>
            <person name="Ruckert C."/>
        </authorList>
    </citation>
    <scope>NUCLEOTIDE SEQUENCE</scope>
    <source>
        <strain evidence="1">CGMCC 1.10998</strain>
    </source>
</reference>
<gene>
    <name evidence="1" type="ORF">GCM10011396_17590</name>
</gene>
<dbReference type="EMBL" id="BMED01000001">
    <property type="protein sequence ID" value="GGC70939.1"/>
    <property type="molecule type" value="Genomic_DNA"/>
</dbReference>
<proteinExistence type="predicted"/>
<evidence type="ECO:0000313" key="1">
    <source>
        <dbReference type="EMBL" id="GGC70939.1"/>
    </source>
</evidence>
<dbReference type="RefSeq" id="WP_188565522.1">
    <property type="nucleotide sequence ID" value="NZ_BMED01000001.1"/>
</dbReference>
<comment type="caution">
    <text evidence="1">The sequence shown here is derived from an EMBL/GenBank/DDBJ whole genome shotgun (WGS) entry which is preliminary data.</text>
</comment>
<reference evidence="1" key="2">
    <citation type="submission" date="2020-09" db="EMBL/GenBank/DDBJ databases">
        <authorList>
            <person name="Sun Q."/>
            <person name="Zhou Y."/>
        </authorList>
    </citation>
    <scope>NUCLEOTIDE SEQUENCE</scope>
    <source>
        <strain evidence="1">CGMCC 1.10998</strain>
    </source>
</reference>
<protein>
    <submittedName>
        <fullName evidence="1">Uncharacterized protein</fullName>
    </submittedName>
</protein>
<dbReference type="Proteomes" id="UP000637423">
    <property type="component" value="Unassembled WGS sequence"/>
</dbReference>
<keyword evidence="2" id="KW-1185">Reference proteome</keyword>
<sequence length="137" mass="15509">MNTKQKSDSPANLKYIEKIGVAKIKVKQASMQLTAVLGGFVEVDRLLLAWGSNTNNPIQCEFEVMFLDGNIFRGVYEFWAQKSKRPSLSNFIRACVRAPSPRFKVANYKSRPKPIIGKNGDVVEPEILERYEVERTG</sequence>
<accession>A0A916UG08</accession>
<organism evidence="1 2">
    <name type="scientific">Undibacterium terreum</name>
    <dbReference type="NCBI Taxonomy" id="1224302"/>
    <lineage>
        <taxon>Bacteria</taxon>
        <taxon>Pseudomonadati</taxon>
        <taxon>Pseudomonadota</taxon>
        <taxon>Betaproteobacteria</taxon>
        <taxon>Burkholderiales</taxon>
        <taxon>Oxalobacteraceae</taxon>
        <taxon>Undibacterium</taxon>
    </lineage>
</organism>
<evidence type="ECO:0000313" key="2">
    <source>
        <dbReference type="Proteomes" id="UP000637423"/>
    </source>
</evidence>